<sequence>MSRLILPLLCLLLAACAGTDPANISVSPAANGRQSTFFIQAVRAQGHREDLEDRFDLAVRRALEAKGYRYQDNSGELRVIYAVGLDSQTGIVQRPVVTGAGVMTQTQITDQEQARLALQILDEATGQVLYQAQVARQLHDPKITQQAVDEGIARLLADFPAHAGQ</sequence>
<keyword evidence="1" id="KW-0732">Signal</keyword>
<dbReference type="PROSITE" id="PS51257">
    <property type="entry name" value="PROKAR_LIPOPROTEIN"/>
    <property type="match status" value="1"/>
</dbReference>
<evidence type="ECO:0000313" key="4">
    <source>
        <dbReference type="Proteomes" id="UP000198145"/>
    </source>
</evidence>
<evidence type="ECO:0000256" key="1">
    <source>
        <dbReference type="SAM" id="SignalP"/>
    </source>
</evidence>
<organism evidence="3 4">
    <name type="scientific">Pseudomonas nitroreducens</name>
    <dbReference type="NCBI Taxonomy" id="46680"/>
    <lineage>
        <taxon>Bacteria</taxon>
        <taxon>Pseudomonadati</taxon>
        <taxon>Pseudomonadota</taxon>
        <taxon>Gammaproteobacteria</taxon>
        <taxon>Pseudomonadales</taxon>
        <taxon>Pseudomonadaceae</taxon>
        <taxon>Pseudomonas</taxon>
    </lineage>
</organism>
<dbReference type="eggNOG" id="ENOG5031HBR">
    <property type="taxonomic scope" value="Bacteria"/>
</dbReference>
<evidence type="ECO:0000313" key="3">
    <source>
        <dbReference type="EMBL" id="OWP47596.1"/>
    </source>
</evidence>
<comment type="caution">
    <text evidence="3">The sequence shown here is derived from an EMBL/GenBank/DDBJ whole genome shotgun (WGS) entry which is preliminary data.</text>
</comment>
<protein>
    <recommendedName>
        <fullName evidence="2">DUF4136 domain-containing protein</fullName>
    </recommendedName>
</protein>
<dbReference type="Proteomes" id="UP000198145">
    <property type="component" value="Unassembled WGS sequence"/>
</dbReference>
<evidence type="ECO:0000259" key="2">
    <source>
        <dbReference type="Pfam" id="PF13590"/>
    </source>
</evidence>
<dbReference type="Pfam" id="PF13590">
    <property type="entry name" value="DUF4136"/>
    <property type="match status" value="1"/>
</dbReference>
<reference evidence="3 4" key="1">
    <citation type="submission" date="2017-06" db="EMBL/GenBank/DDBJ databases">
        <title>Draft genome of Pseudomonas nitroreducens DF05.</title>
        <authorList>
            <person name="Iyer R."/>
        </authorList>
    </citation>
    <scope>NUCLEOTIDE SEQUENCE [LARGE SCALE GENOMIC DNA]</scope>
    <source>
        <strain evidence="3 4">DF05</strain>
    </source>
</reference>
<proteinExistence type="predicted"/>
<accession>A0A246F3N3</accession>
<gene>
    <name evidence="3" type="ORF">CEG18_28250</name>
</gene>
<dbReference type="Gene3D" id="3.30.160.670">
    <property type="match status" value="1"/>
</dbReference>
<dbReference type="RefSeq" id="WP_088421694.1">
    <property type="nucleotide sequence ID" value="NZ_NJBA01000014.1"/>
</dbReference>
<name>A0A246F3N3_PSENT</name>
<dbReference type="InterPro" id="IPR025411">
    <property type="entry name" value="DUF4136"/>
</dbReference>
<feature type="chain" id="PRO_5013032328" description="DUF4136 domain-containing protein" evidence="1">
    <location>
        <begin position="23"/>
        <end position="165"/>
    </location>
</feature>
<feature type="domain" description="DUF4136" evidence="2">
    <location>
        <begin position="33"/>
        <end position="160"/>
    </location>
</feature>
<dbReference type="EMBL" id="NJBA01000014">
    <property type="protein sequence ID" value="OWP47596.1"/>
    <property type="molecule type" value="Genomic_DNA"/>
</dbReference>
<dbReference type="AlphaFoldDB" id="A0A246F3N3"/>
<feature type="signal peptide" evidence="1">
    <location>
        <begin position="1"/>
        <end position="22"/>
    </location>
</feature>